<dbReference type="Proteomes" id="UP001549749">
    <property type="component" value="Unassembled WGS sequence"/>
</dbReference>
<evidence type="ECO:0000313" key="2">
    <source>
        <dbReference type="Proteomes" id="UP001549749"/>
    </source>
</evidence>
<dbReference type="PANTHER" id="PTHR46191:SF2">
    <property type="entry name" value="HALOACID DEHALOGENASE-LIKE HYDROLASE DOMAIN-CONTAINING PROTEIN 3"/>
    <property type="match status" value="1"/>
</dbReference>
<keyword evidence="1" id="KW-0378">Hydrolase</keyword>
<protein>
    <submittedName>
        <fullName evidence="1">HAD family hydrolase</fullName>
        <ecNumber evidence="1">3.1.3.-</ecNumber>
    </submittedName>
</protein>
<dbReference type="Gene3D" id="3.40.50.1000">
    <property type="entry name" value="HAD superfamily/HAD-like"/>
    <property type="match status" value="1"/>
</dbReference>
<dbReference type="Gene3D" id="1.10.150.400">
    <property type="match status" value="1"/>
</dbReference>
<keyword evidence="2" id="KW-1185">Reference proteome</keyword>
<dbReference type="InterPro" id="IPR023214">
    <property type="entry name" value="HAD_sf"/>
</dbReference>
<dbReference type="InterPro" id="IPR006439">
    <property type="entry name" value="HAD-SF_hydro_IA"/>
</dbReference>
<gene>
    <name evidence="1" type="ORF">ABR189_26330</name>
</gene>
<dbReference type="Pfam" id="PF00702">
    <property type="entry name" value="Hydrolase"/>
    <property type="match status" value="1"/>
</dbReference>
<dbReference type="EMBL" id="JBEXAC010000002">
    <property type="protein sequence ID" value="MET7000929.1"/>
    <property type="molecule type" value="Genomic_DNA"/>
</dbReference>
<dbReference type="NCBIfam" id="TIGR01549">
    <property type="entry name" value="HAD-SF-IA-v1"/>
    <property type="match status" value="1"/>
</dbReference>
<dbReference type="SFLD" id="SFLDG01129">
    <property type="entry name" value="C1.5:_HAD__Beta-PGM__Phosphata"/>
    <property type="match status" value="1"/>
</dbReference>
<organism evidence="1 2">
    <name type="scientific">Chitinophaga defluvii</name>
    <dbReference type="NCBI Taxonomy" id="3163343"/>
    <lineage>
        <taxon>Bacteria</taxon>
        <taxon>Pseudomonadati</taxon>
        <taxon>Bacteroidota</taxon>
        <taxon>Chitinophagia</taxon>
        <taxon>Chitinophagales</taxon>
        <taxon>Chitinophagaceae</taxon>
        <taxon>Chitinophaga</taxon>
    </lineage>
</organism>
<dbReference type="PANTHER" id="PTHR46191">
    <property type="match status" value="1"/>
</dbReference>
<dbReference type="InterPro" id="IPR051828">
    <property type="entry name" value="HAD-like_hydrolase_domain"/>
</dbReference>
<dbReference type="GO" id="GO:0016787">
    <property type="term" value="F:hydrolase activity"/>
    <property type="evidence" value="ECO:0007669"/>
    <property type="project" value="UniProtKB-KW"/>
</dbReference>
<evidence type="ECO:0000313" key="1">
    <source>
        <dbReference type="EMBL" id="MET7000929.1"/>
    </source>
</evidence>
<dbReference type="RefSeq" id="WP_354663481.1">
    <property type="nucleotide sequence ID" value="NZ_JBEXAC010000002.1"/>
</dbReference>
<proteinExistence type="predicted"/>
<accession>A0ABV2TD24</accession>
<sequence>MTKHISFDLWMTLIRSDPRFKQERALLFRSFFGLTVPEAQVLSVFRETDLLVNRINEIVGKNILPHEMYLINLNKLGADLEHITVTELDAFYALSEELFFKYAPQLLCAETPLLLEQLKDNGYTLNILSNTGYIPGKTLRKLLHRLELEDQLCFQLYSDETGFSKPAPEMFALMISAAGKLHDGQLNAAQILHIGDNKVADIAGANKAGMQSCLVINYENNLKQLFYDTGICLT</sequence>
<name>A0ABV2TD24_9BACT</name>
<dbReference type="InterPro" id="IPR036412">
    <property type="entry name" value="HAD-like_sf"/>
</dbReference>
<dbReference type="SFLD" id="SFLDS00003">
    <property type="entry name" value="Haloacid_Dehalogenase"/>
    <property type="match status" value="1"/>
</dbReference>
<dbReference type="EC" id="3.1.3.-" evidence="1"/>
<reference evidence="1 2" key="1">
    <citation type="submission" date="2024-06" db="EMBL/GenBank/DDBJ databases">
        <title>Chitinophaga defluvii sp. nov., isolated from municipal sewage.</title>
        <authorList>
            <person name="Zhang L."/>
        </authorList>
    </citation>
    <scope>NUCLEOTIDE SEQUENCE [LARGE SCALE GENOMIC DNA]</scope>
    <source>
        <strain evidence="1 2">H8</strain>
    </source>
</reference>
<comment type="caution">
    <text evidence="1">The sequence shown here is derived from an EMBL/GenBank/DDBJ whole genome shotgun (WGS) entry which is preliminary data.</text>
</comment>
<dbReference type="SUPFAM" id="SSF56784">
    <property type="entry name" value="HAD-like"/>
    <property type="match status" value="1"/>
</dbReference>